<keyword evidence="3" id="KW-1185">Reference proteome</keyword>
<comment type="caution">
    <text evidence="2">The sequence shown here is derived from an EMBL/GenBank/DDBJ whole genome shotgun (WGS) entry which is preliminary data.</text>
</comment>
<dbReference type="InterPro" id="IPR028938">
    <property type="entry name" value="Rsf1-like"/>
</dbReference>
<dbReference type="PANTHER" id="PTHR14296">
    <property type="entry name" value="REMODELING AND SPACING FACTOR 1"/>
    <property type="match status" value="1"/>
</dbReference>
<dbReference type="PANTHER" id="PTHR14296:SF12">
    <property type="entry name" value="DDT DOMAIN-CONTAINING PROTEIN DDR4 ISOFORM X1"/>
    <property type="match status" value="1"/>
</dbReference>
<gene>
    <name evidence="2" type="ORF">SLEP1_g1594</name>
</gene>
<dbReference type="Proteomes" id="UP001054252">
    <property type="component" value="Unassembled WGS sequence"/>
</dbReference>
<evidence type="ECO:0000313" key="2">
    <source>
        <dbReference type="EMBL" id="GKU87147.1"/>
    </source>
</evidence>
<proteinExistence type="predicted"/>
<protein>
    <recommendedName>
        <fullName evidence="4">DDT domain-containing protein DDR4</fullName>
    </recommendedName>
</protein>
<feature type="compositionally biased region" description="Basic and acidic residues" evidence="1">
    <location>
        <begin position="323"/>
        <end position="341"/>
    </location>
</feature>
<sequence length="484" mass="54527">MEGEYYNSDSCVVIVDDFSFESEVAKLRGRWELASVLNFLSVFEPLIGRDLRLSAEEIEMGLVKPNRAIAFLHVTLLKGIPPVSKTLYDSDAWVTVLCKKLTEWWPWVAGGEIPLIASKGEEISKYKELDPISRLVMLKALCEIRSDQYDALSYINDGLKQGKEVSCFCKVKIGGNGNGTSYWFDGNTTTGYRLYKAVNCDFVKKEKGKACSTLSVHFDWETLATNLEEFRTIGDELSSSKIATEVSIGKAIETYMIPLVEKLQKKKERALQQKKREEMLLNGFRSSISNRRSARLCRNQRPISYTFDEYDRSIDEAIRITKKRKNEEQSQGKKHMQERNDCNGGSAMDATLKDSSGRKSDSMSGDSESNKLQEELNDEDGEDDDYDGKNENDSYSGNSSDEKNNPNNRNHANFCPQKPKGLRWSKRLAGVTLPAPETSTLTTKNRLRQRPVLNSAINLIVPDSEDEIAENSSGDSDQIEVSES</sequence>
<evidence type="ECO:0000256" key="1">
    <source>
        <dbReference type="SAM" id="MobiDB-lite"/>
    </source>
</evidence>
<dbReference type="EMBL" id="BPVZ01000002">
    <property type="protein sequence ID" value="GKU87147.1"/>
    <property type="molecule type" value="Genomic_DNA"/>
</dbReference>
<reference evidence="2 3" key="1">
    <citation type="journal article" date="2021" name="Commun. Biol.">
        <title>The genome of Shorea leprosula (Dipterocarpaceae) highlights the ecological relevance of drought in aseasonal tropical rainforests.</title>
        <authorList>
            <person name="Ng K.K.S."/>
            <person name="Kobayashi M.J."/>
            <person name="Fawcett J.A."/>
            <person name="Hatakeyama M."/>
            <person name="Paape T."/>
            <person name="Ng C.H."/>
            <person name="Ang C.C."/>
            <person name="Tnah L.H."/>
            <person name="Lee C.T."/>
            <person name="Nishiyama T."/>
            <person name="Sese J."/>
            <person name="O'Brien M.J."/>
            <person name="Copetti D."/>
            <person name="Mohd Noor M.I."/>
            <person name="Ong R.C."/>
            <person name="Putra M."/>
            <person name="Sireger I.Z."/>
            <person name="Indrioko S."/>
            <person name="Kosugi Y."/>
            <person name="Izuno A."/>
            <person name="Isagi Y."/>
            <person name="Lee S.L."/>
            <person name="Shimizu K.K."/>
        </authorList>
    </citation>
    <scope>NUCLEOTIDE SEQUENCE [LARGE SCALE GENOMIC DNA]</scope>
    <source>
        <strain evidence="2">214</strain>
    </source>
</reference>
<feature type="region of interest" description="Disordered" evidence="1">
    <location>
        <begin position="464"/>
        <end position="484"/>
    </location>
</feature>
<feature type="compositionally biased region" description="Polar residues" evidence="1">
    <location>
        <begin position="394"/>
        <end position="411"/>
    </location>
</feature>
<dbReference type="AlphaFoldDB" id="A0AAV5HKZ5"/>
<accession>A0AAV5HKZ5</accession>
<feature type="compositionally biased region" description="Acidic residues" evidence="1">
    <location>
        <begin position="375"/>
        <end position="386"/>
    </location>
</feature>
<evidence type="ECO:0008006" key="4">
    <source>
        <dbReference type="Google" id="ProtNLM"/>
    </source>
</evidence>
<evidence type="ECO:0000313" key="3">
    <source>
        <dbReference type="Proteomes" id="UP001054252"/>
    </source>
</evidence>
<dbReference type="GO" id="GO:0006355">
    <property type="term" value="P:regulation of DNA-templated transcription"/>
    <property type="evidence" value="ECO:0007669"/>
    <property type="project" value="InterPro"/>
</dbReference>
<feature type="region of interest" description="Disordered" evidence="1">
    <location>
        <begin position="323"/>
        <end position="423"/>
    </location>
</feature>
<organism evidence="2 3">
    <name type="scientific">Rubroshorea leprosula</name>
    <dbReference type="NCBI Taxonomy" id="152421"/>
    <lineage>
        <taxon>Eukaryota</taxon>
        <taxon>Viridiplantae</taxon>
        <taxon>Streptophyta</taxon>
        <taxon>Embryophyta</taxon>
        <taxon>Tracheophyta</taxon>
        <taxon>Spermatophyta</taxon>
        <taxon>Magnoliopsida</taxon>
        <taxon>eudicotyledons</taxon>
        <taxon>Gunneridae</taxon>
        <taxon>Pentapetalae</taxon>
        <taxon>rosids</taxon>
        <taxon>malvids</taxon>
        <taxon>Malvales</taxon>
        <taxon>Dipterocarpaceae</taxon>
        <taxon>Rubroshorea</taxon>
    </lineage>
</organism>
<name>A0AAV5HKZ5_9ROSI</name>
<dbReference type="GO" id="GO:0031213">
    <property type="term" value="C:RSF complex"/>
    <property type="evidence" value="ECO:0007669"/>
    <property type="project" value="InterPro"/>
</dbReference>
<feature type="compositionally biased region" description="Basic and acidic residues" evidence="1">
    <location>
        <begin position="351"/>
        <end position="361"/>
    </location>
</feature>